<feature type="transmembrane region" description="Helical" evidence="2">
    <location>
        <begin position="77"/>
        <end position="100"/>
    </location>
</feature>
<keyword evidence="2" id="KW-0472">Membrane</keyword>
<sequence length="308" mass="34738">MCGNDCFEIGPPPDTILSLPPPPLPAFLLPRSAIVAISGNESQPCFAAFICQPSPGHRDKTNIEFIESPRKGIDDSWIVIIISSCVGVLFLGVLLAMLLIKCRDSYNIRKTTTKPPTLEVMCDPHINVKPCSYTTTNSICSCSPNSHQLQRQLVNENRMLWATLTPRGTTRHYISESEHYRQEEHYEVIDSDSIRRNFHTNVNHSSSSSPRRIPIKSFDNNAFIDYEYEGFYNTDDMDSGYQEPHEILEALSRSSPRPLVSSPTRIEHPNMAPLNMYPHSRGHTGTFNKRPTLHRRTSETSSHGTPTN</sequence>
<dbReference type="EMBL" id="WJQU01000003">
    <property type="protein sequence ID" value="KAJ6639223.1"/>
    <property type="molecule type" value="Genomic_DNA"/>
</dbReference>
<feature type="region of interest" description="Disordered" evidence="1">
    <location>
        <begin position="254"/>
        <end position="308"/>
    </location>
</feature>
<evidence type="ECO:0000313" key="4">
    <source>
        <dbReference type="Proteomes" id="UP001151699"/>
    </source>
</evidence>
<keyword evidence="2" id="KW-1133">Transmembrane helix</keyword>
<proteinExistence type="predicted"/>
<keyword evidence="2" id="KW-0812">Transmembrane</keyword>
<gene>
    <name evidence="3" type="ORF">Bhyg_11965</name>
</gene>
<feature type="compositionally biased region" description="Polar residues" evidence="1">
    <location>
        <begin position="299"/>
        <end position="308"/>
    </location>
</feature>
<organism evidence="3 4">
    <name type="scientific">Pseudolycoriella hygida</name>
    <dbReference type="NCBI Taxonomy" id="35572"/>
    <lineage>
        <taxon>Eukaryota</taxon>
        <taxon>Metazoa</taxon>
        <taxon>Ecdysozoa</taxon>
        <taxon>Arthropoda</taxon>
        <taxon>Hexapoda</taxon>
        <taxon>Insecta</taxon>
        <taxon>Pterygota</taxon>
        <taxon>Neoptera</taxon>
        <taxon>Endopterygota</taxon>
        <taxon>Diptera</taxon>
        <taxon>Nematocera</taxon>
        <taxon>Sciaroidea</taxon>
        <taxon>Sciaridae</taxon>
        <taxon>Pseudolycoriella</taxon>
    </lineage>
</organism>
<comment type="caution">
    <text evidence="3">The sequence shown here is derived from an EMBL/GenBank/DDBJ whole genome shotgun (WGS) entry which is preliminary data.</text>
</comment>
<feature type="compositionally biased region" description="Low complexity" evidence="1">
    <location>
        <begin position="254"/>
        <end position="263"/>
    </location>
</feature>
<accession>A0A9Q0S0R3</accession>
<evidence type="ECO:0000256" key="1">
    <source>
        <dbReference type="SAM" id="MobiDB-lite"/>
    </source>
</evidence>
<protein>
    <submittedName>
        <fullName evidence="3">Uncharacterized protein</fullName>
    </submittedName>
</protein>
<evidence type="ECO:0000313" key="3">
    <source>
        <dbReference type="EMBL" id="KAJ6639223.1"/>
    </source>
</evidence>
<keyword evidence="4" id="KW-1185">Reference proteome</keyword>
<evidence type="ECO:0000256" key="2">
    <source>
        <dbReference type="SAM" id="Phobius"/>
    </source>
</evidence>
<dbReference type="OrthoDB" id="6341359at2759"/>
<dbReference type="AlphaFoldDB" id="A0A9Q0S0R3"/>
<dbReference type="Proteomes" id="UP001151699">
    <property type="component" value="Chromosome X"/>
</dbReference>
<reference evidence="3" key="1">
    <citation type="submission" date="2022-07" db="EMBL/GenBank/DDBJ databases">
        <authorList>
            <person name="Trinca V."/>
            <person name="Uliana J.V.C."/>
            <person name="Torres T.T."/>
            <person name="Ward R.J."/>
            <person name="Monesi N."/>
        </authorList>
    </citation>
    <scope>NUCLEOTIDE SEQUENCE</scope>
    <source>
        <strain evidence="3">HSMRA1968</strain>
        <tissue evidence="3">Whole embryos</tissue>
    </source>
</reference>
<name>A0A9Q0S0R3_9DIPT</name>